<feature type="signal peptide" evidence="2">
    <location>
        <begin position="1"/>
        <end position="23"/>
    </location>
</feature>
<feature type="compositionally biased region" description="Polar residues" evidence="1">
    <location>
        <begin position="18"/>
        <end position="36"/>
    </location>
</feature>
<protein>
    <recommendedName>
        <fullName evidence="5">Lipoprotein</fullName>
    </recommendedName>
</protein>
<feature type="chain" id="PRO_5038741469" description="Lipoprotein" evidence="2">
    <location>
        <begin position="24"/>
        <end position="262"/>
    </location>
</feature>
<dbReference type="InParanoid" id="A0A2T0GW02"/>
<organism evidence="3 4">
    <name type="scientific">Actinopolyspora mortivallis</name>
    <dbReference type="NCBI Taxonomy" id="33906"/>
    <lineage>
        <taxon>Bacteria</taxon>
        <taxon>Bacillati</taxon>
        <taxon>Actinomycetota</taxon>
        <taxon>Actinomycetes</taxon>
        <taxon>Actinopolysporales</taxon>
        <taxon>Actinopolysporaceae</taxon>
        <taxon>Actinopolyspora</taxon>
    </lineage>
</organism>
<evidence type="ECO:0000313" key="4">
    <source>
        <dbReference type="Proteomes" id="UP000239352"/>
    </source>
</evidence>
<keyword evidence="4" id="KW-1185">Reference proteome</keyword>
<evidence type="ECO:0000313" key="3">
    <source>
        <dbReference type="EMBL" id="PRW63290.1"/>
    </source>
</evidence>
<gene>
    <name evidence="3" type="ORF">CEP50_11420</name>
</gene>
<sequence length="262" mass="27996">MMTLSALALVSTLGACGSPSQSASEDGDNAQQSGENGQFRDVTKLASQASSTMGTKETVRMTIEVDGGVLQGSPLAKAQNQNCQVDITNKRMACEGATSTVMTEDAVYSKIPEMGSAEKPWTKISRNSSESGGMNQMGQFQQFSDLDSVLPPGSEITGESTEKVNGKQTTKYEVVTDPNKVVEQAEGDIKERYGTLAENMNGKVRTTLWVDSEDLPAKVKTVSPPMTMMGQEVPESTATVTYSDWGAPVDITVPPESKVNEF</sequence>
<dbReference type="InterPro" id="IPR029046">
    <property type="entry name" value="LolA/LolB/LppX"/>
</dbReference>
<dbReference type="EMBL" id="PVSR01000017">
    <property type="protein sequence ID" value="PRW63290.1"/>
    <property type="molecule type" value="Genomic_DNA"/>
</dbReference>
<feature type="region of interest" description="Disordered" evidence="1">
    <location>
        <begin position="16"/>
        <end position="57"/>
    </location>
</feature>
<dbReference type="SUPFAM" id="SSF89392">
    <property type="entry name" value="Prokaryotic lipoproteins and lipoprotein localization factors"/>
    <property type="match status" value="1"/>
</dbReference>
<evidence type="ECO:0008006" key="5">
    <source>
        <dbReference type="Google" id="ProtNLM"/>
    </source>
</evidence>
<proteinExistence type="predicted"/>
<feature type="compositionally biased region" description="Polar residues" evidence="1">
    <location>
        <begin position="45"/>
        <end position="55"/>
    </location>
</feature>
<dbReference type="AlphaFoldDB" id="A0A2T0GW02"/>
<evidence type="ECO:0000256" key="2">
    <source>
        <dbReference type="SAM" id="SignalP"/>
    </source>
</evidence>
<comment type="caution">
    <text evidence="3">The sequence shown here is derived from an EMBL/GenBank/DDBJ whole genome shotgun (WGS) entry which is preliminary data.</text>
</comment>
<evidence type="ECO:0000256" key="1">
    <source>
        <dbReference type="SAM" id="MobiDB-lite"/>
    </source>
</evidence>
<keyword evidence="2" id="KW-0732">Signal</keyword>
<accession>A0A2T0GW02</accession>
<dbReference type="Gene3D" id="2.50.20.20">
    <property type="match status" value="1"/>
</dbReference>
<reference evidence="3 4" key="1">
    <citation type="submission" date="2018-03" db="EMBL/GenBank/DDBJ databases">
        <title>Actinopolyspora mortivallis from Sahara, screening for active biomolecules.</title>
        <authorList>
            <person name="Selama O."/>
            <person name="Wellington E.M.H."/>
            <person name="Hacene H."/>
        </authorList>
    </citation>
    <scope>NUCLEOTIDE SEQUENCE [LARGE SCALE GENOMIC DNA]</scope>
    <source>
        <strain evidence="3 4">M5A</strain>
    </source>
</reference>
<dbReference type="STRING" id="1050202.GCA_000384035_02809"/>
<dbReference type="Proteomes" id="UP000239352">
    <property type="component" value="Unassembled WGS sequence"/>
</dbReference>
<name>A0A2T0GW02_ACTMO</name>